<evidence type="ECO:0000256" key="1">
    <source>
        <dbReference type="ARBA" id="ARBA00023125"/>
    </source>
</evidence>
<dbReference type="AlphaFoldDB" id="A0A7Y3WZ25"/>
<dbReference type="InterPro" id="IPR050109">
    <property type="entry name" value="HTH-type_TetR-like_transc_reg"/>
</dbReference>
<evidence type="ECO:0000256" key="2">
    <source>
        <dbReference type="PROSITE-ProRule" id="PRU00335"/>
    </source>
</evidence>
<gene>
    <name evidence="4" type="ORF">EHE22_21055</name>
</gene>
<feature type="domain" description="HTH tetR-type" evidence="3">
    <location>
        <begin position="12"/>
        <end position="72"/>
    </location>
</feature>
<dbReference type="EMBL" id="PKQI01000003">
    <property type="protein sequence ID" value="NNV22901.1"/>
    <property type="molecule type" value="Genomic_DNA"/>
</dbReference>
<dbReference type="SUPFAM" id="SSF46689">
    <property type="entry name" value="Homeodomain-like"/>
    <property type="match status" value="1"/>
</dbReference>
<evidence type="ECO:0000259" key="3">
    <source>
        <dbReference type="PROSITE" id="PS50977"/>
    </source>
</evidence>
<organism evidence="4 5">
    <name type="scientific">Brucella pseudogrignonensis</name>
    <dbReference type="NCBI Taxonomy" id="419475"/>
    <lineage>
        <taxon>Bacteria</taxon>
        <taxon>Pseudomonadati</taxon>
        <taxon>Pseudomonadota</taxon>
        <taxon>Alphaproteobacteria</taxon>
        <taxon>Hyphomicrobiales</taxon>
        <taxon>Brucellaceae</taxon>
        <taxon>Brucella/Ochrobactrum group</taxon>
        <taxon>Brucella</taxon>
    </lineage>
</organism>
<proteinExistence type="predicted"/>
<protein>
    <submittedName>
        <fullName evidence="4">TetR/AcrR family transcriptional regulator</fullName>
    </submittedName>
</protein>
<dbReference type="InterPro" id="IPR001647">
    <property type="entry name" value="HTH_TetR"/>
</dbReference>
<keyword evidence="1 2" id="KW-0238">DNA-binding</keyword>
<dbReference type="Pfam" id="PF00440">
    <property type="entry name" value="TetR_N"/>
    <property type="match status" value="1"/>
</dbReference>
<dbReference type="Proteomes" id="UP000526233">
    <property type="component" value="Unassembled WGS sequence"/>
</dbReference>
<name>A0A7Y3WZ25_9HYPH</name>
<dbReference type="PANTHER" id="PTHR30055">
    <property type="entry name" value="HTH-TYPE TRANSCRIPTIONAL REGULATOR RUTR"/>
    <property type="match status" value="1"/>
</dbReference>
<evidence type="ECO:0000313" key="4">
    <source>
        <dbReference type="EMBL" id="NNV22901.1"/>
    </source>
</evidence>
<feature type="DNA-binding region" description="H-T-H motif" evidence="2">
    <location>
        <begin position="35"/>
        <end position="54"/>
    </location>
</feature>
<dbReference type="Gene3D" id="1.10.357.10">
    <property type="entry name" value="Tetracycline Repressor, domain 2"/>
    <property type="match status" value="1"/>
</dbReference>
<dbReference type="InterPro" id="IPR041479">
    <property type="entry name" value="TetR_CgmR_C"/>
</dbReference>
<dbReference type="PROSITE" id="PS50977">
    <property type="entry name" value="HTH_TETR_2"/>
    <property type="match status" value="1"/>
</dbReference>
<dbReference type="GO" id="GO:0000976">
    <property type="term" value="F:transcription cis-regulatory region binding"/>
    <property type="evidence" value="ECO:0007669"/>
    <property type="project" value="TreeGrafter"/>
</dbReference>
<dbReference type="Pfam" id="PF17937">
    <property type="entry name" value="TetR_C_28"/>
    <property type="match status" value="1"/>
</dbReference>
<dbReference type="InterPro" id="IPR036271">
    <property type="entry name" value="Tet_transcr_reg_TetR-rel_C_sf"/>
</dbReference>
<sequence>MTTGYHRKKQPELVRQQLLDVTAQVLADKGTAHLTLDLVAREAGVTKGGLLHHFPNKNALLEALCDELLRQMNDHIAEVMANDPEPTGRFSRAYLDVFSRKASEAGGTNTLYAALFAEANMRDRWRDWLEQCYRQHEDTDSALLAVIVRLAADGLWFVELIDGPKQLQDRRQELLAELNAMTRRK</sequence>
<accession>A0A7Y3WZ25</accession>
<dbReference type="GO" id="GO:0003700">
    <property type="term" value="F:DNA-binding transcription factor activity"/>
    <property type="evidence" value="ECO:0007669"/>
    <property type="project" value="TreeGrafter"/>
</dbReference>
<dbReference type="SUPFAM" id="SSF48498">
    <property type="entry name" value="Tetracyclin repressor-like, C-terminal domain"/>
    <property type="match status" value="1"/>
</dbReference>
<dbReference type="InterPro" id="IPR009057">
    <property type="entry name" value="Homeodomain-like_sf"/>
</dbReference>
<dbReference type="PANTHER" id="PTHR30055:SF148">
    <property type="entry name" value="TETR-FAMILY TRANSCRIPTIONAL REGULATOR"/>
    <property type="match status" value="1"/>
</dbReference>
<reference evidence="4 5" key="1">
    <citation type="submission" date="2018-11" db="EMBL/GenBank/DDBJ databases">
        <title>Genome sequencing and analysis.</title>
        <authorList>
            <person name="Huang Y.-T."/>
        </authorList>
    </citation>
    <scope>NUCLEOTIDE SEQUENCE [LARGE SCALE GENOMIC DNA]</scope>
    <source>
        <strain evidence="4 5">SHIN</strain>
    </source>
</reference>
<comment type="caution">
    <text evidence="4">The sequence shown here is derived from an EMBL/GenBank/DDBJ whole genome shotgun (WGS) entry which is preliminary data.</text>
</comment>
<evidence type="ECO:0000313" key="5">
    <source>
        <dbReference type="Proteomes" id="UP000526233"/>
    </source>
</evidence>
<dbReference type="RefSeq" id="WP_171380209.1">
    <property type="nucleotide sequence ID" value="NZ_PKQI01000003.1"/>
</dbReference>
<dbReference type="PRINTS" id="PR00455">
    <property type="entry name" value="HTHTETR"/>
</dbReference>